<organism evidence="3 4">
    <name type="scientific">Pyrrhoderma noxium</name>
    <dbReference type="NCBI Taxonomy" id="2282107"/>
    <lineage>
        <taxon>Eukaryota</taxon>
        <taxon>Fungi</taxon>
        <taxon>Dikarya</taxon>
        <taxon>Basidiomycota</taxon>
        <taxon>Agaricomycotina</taxon>
        <taxon>Agaricomycetes</taxon>
        <taxon>Hymenochaetales</taxon>
        <taxon>Hymenochaetaceae</taxon>
        <taxon>Pyrrhoderma</taxon>
    </lineage>
</organism>
<comment type="caution">
    <text evidence="3">The sequence shown here is derived from an EMBL/GenBank/DDBJ whole genome shotgun (WGS) entry which is preliminary data.</text>
</comment>
<dbReference type="InterPro" id="IPR045340">
    <property type="entry name" value="DUF6533"/>
</dbReference>
<dbReference type="EMBL" id="NBII01000006">
    <property type="protein sequence ID" value="PAV17966.1"/>
    <property type="molecule type" value="Genomic_DNA"/>
</dbReference>
<sequence>MNEELKGILELSQTANYIIVSLISLYFYDIILRLPTEVQLLWRLALYRLHTLWRLKKGQTVLLVTCFFVVVLVTCIVAIMSVISEKKSVIFIKNVGVCVERTPKRSFVGSFIAVLILDVVGLALFITNGLHRPRRSTDNFAKILYRDGLQLFLSLLALRLMALVVLTLAPIQLQNLGAVTSVICVSIVCFRSYLNFVELEPSLNGSNVPLTLNPQ</sequence>
<evidence type="ECO:0000259" key="2">
    <source>
        <dbReference type="Pfam" id="PF20151"/>
    </source>
</evidence>
<reference evidence="3 4" key="1">
    <citation type="journal article" date="2017" name="Mol. Ecol.">
        <title>Comparative and population genomic landscape of Phellinus noxius: A hypervariable fungus causing root rot in trees.</title>
        <authorList>
            <person name="Chung C.L."/>
            <person name="Lee T.J."/>
            <person name="Akiba M."/>
            <person name="Lee H.H."/>
            <person name="Kuo T.H."/>
            <person name="Liu D."/>
            <person name="Ke H.M."/>
            <person name="Yokoi T."/>
            <person name="Roa M.B."/>
            <person name="Lu M.J."/>
            <person name="Chang Y.Y."/>
            <person name="Ann P.J."/>
            <person name="Tsai J.N."/>
            <person name="Chen C.Y."/>
            <person name="Tzean S.S."/>
            <person name="Ota Y."/>
            <person name="Hattori T."/>
            <person name="Sahashi N."/>
            <person name="Liou R.F."/>
            <person name="Kikuchi T."/>
            <person name="Tsai I.J."/>
        </authorList>
    </citation>
    <scope>NUCLEOTIDE SEQUENCE [LARGE SCALE GENOMIC DNA]</scope>
    <source>
        <strain evidence="3 4">FFPRI411160</strain>
    </source>
</reference>
<dbReference type="AlphaFoldDB" id="A0A286UEE4"/>
<keyword evidence="1" id="KW-0472">Membrane</keyword>
<feature type="domain" description="DUF6533" evidence="2">
    <location>
        <begin position="17"/>
        <end position="43"/>
    </location>
</feature>
<feature type="transmembrane region" description="Helical" evidence="1">
    <location>
        <begin position="61"/>
        <end position="83"/>
    </location>
</feature>
<keyword evidence="1" id="KW-1133">Transmembrane helix</keyword>
<proteinExistence type="predicted"/>
<keyword evidence="4" id="KW-1185">Reference proteome</keyword>
<name>A0A286UEE4_9AGAM</name>
<keyword evidence="1" id="KW-0812">Transmembrane</keyword>
<dbReference type="Pfam" id="PF20151">
    <property type="entry name" value="DUF6533"/>
    <property type="match status" value="1"/>
</dbReference>
<evidence type="ECO:0000256" key="1">
    <source>
        <dbReference type="SAM" id="Phobius"/>
    </source>
</evidence>
<evidence type="ECO:0000313" key="4">
    <source>
        <dbReference type="Proteomes" id="UP000217199"/>
    </source>
</evidence>
<evidence type="ECO:0000313" key="3">
    <source>
        <dbReference type="EMBL" id="PAV17966.1"/>
    </source>
</evidence>
<gene>
    <name evidence="3" type="ORF">PNOK_0645200</name>
</gene>
<dbReference type="Proteomes" id="UP000217199">
    <property type="component" value="Unassembled WGS sequence"/>
</dbReference>
<feature type="transmembrane region" description="Helical" evidence="1">
    <location>
        <begin position="15"/>
        <end position="34"/>
    </location>
</feature>
<protein>
    <recommendedName>
        <fullName evidence="2">DUF6533 domain-containing protein</fullName>
    </recommendedName>
</protein>
<dbReference type="InParanoid" id="A0A286UEE4"/>
<feature type="transmembrane region" description="Helical" evidence="1">
    <location>
        <begin position="151"/>
        <end position="171"/>
    </location>
</feature>
<accession>A0A286UEE4</accession>
<feature type="transmembrane region" description="Helical" evidence="1">
    <location>
        <begin position="107"/>
        <end position="130"/>
    </location>
</feature>